<dbReference type="InterPro" id="IPR011704">
    <property type="entry name" value="ATPase_dyneun-rel_AAA"/>
</dbReference>
<evidence type="ECO:0000259" key="1">
    <source>
        <dbReference type="Pfam" id="PF07728"/>
    </source>
</evidence>
<dbReference type="RefSeq" id="WP_153735219.1">
    <property type="nucleotide sequence ID" value="NZ_WJNG01000002.1"/>
</dbReference>
<dbReference type="PANTHER" id="PTHR37291:SF1">
    <property type="entry name" value="TYPE IV METHYL-DIRECTED RESTRICTION ENZYME ECOKMCRB SUBUNIT"/>
    <property type="match status" value="1"/>
</dbReference>
<dbReference type="SUPFAM" id="SSF52540">
    <property type="entry name" value="P-loop containing nucleoside triphosphate hydrolases"/>
    <property type="match status" value="1"/>
</dbReference>
<proteinExistence type="predicted"/>
<dbReference type="Pfam" id="PF07728">
    <property type="entry name" value="AAA_5"/>
    <property type="match status" value="1"/>
</dbReference>
<feature type="domain" description="ATPase dynein-related AAA" evidence="1">
    <location>
        <begin position="189"/>
        <end position="367"/>
    </location>
</feature>
<dbReference type="InterPro" id="IPR052934">
    <property type="entry name" value="Methyl-DNA_Rec/Restrict_Enz"/>
</dbReference>
<name>A0A6A8D747_9BACI</name>
<accession>A0A6A8D747</accession>
<keyword evidence="3" id="KW-1185">Reference proteome</keyword>
<dbReference type="OrthoDB" id="9781481at2"/>
<dbReference type="InterPro" id="IPR027417">
    <property type="entry name" value="P-loop_NTPase"/>
</dbReference>
<sequence length="513" mass="58792">MEFTKLISRSEAKYYISKDDNMIKPGGGGQSSYNLPSDFLEEAINKNVLKQDQDIDYVKKSENGAAYVLTEEYSFRLGLGVIWLIGEEYNNEKNKFIGSLGSSNNKFQLYKVVYNKLDKEAYSWFVKLYDKNLAGNKLLLHIDVTNKVLTLDVMFNGVSSSVEYKQLKAEDGVKEPTEDYLKKLPHNRIVFGAPGTGKSFTLEEDKAVFGDNFERVTFHPNYSYAQFVGTYKPVPTKEMVNQNGEVTDAQTITYKYVPGPFMRTYVKAIRSLKENDSKSYLLLIEEINRANVAAVFGDVFQLLDRKDGESEYVIETSEDMRVYLAAEFNGEESQFTRIRIPKNMYIWATMNSADQGVFPMDTAFKRRWNFEYVGINENAEKIKDVTVKLGVDKHEVNWNNLRMAINDKLSNECRVNEDKLLGPYFLAKDVIRTAKGSYLVDNNKAFINAFKSKVLMYLYEEFGKQYKHILFEGCKDYSKYSSVCEEFEKVGEAIFGRDVTSKSVVGSTNVDEE</sequence>
<comment type="caution">
    <text evidence="2">The sequence shown here is derived from an EMBL/GenBank/DDBJ whole genome shotgun (WGS) entry which is preliminary data.</text>
</comment>
<dbReference type="GO" id="GO:0005524">
    <property type="term" value="F:ATP binding"/>
    <property type="evidence" value="ECO:0007669"/>
    <property type="project" value="InterPro"/>
</dbReference>
<dbReference type="Gene3D" id="3.40.50.300">
    <property type="entry name" value="P-loop containing nucleotide triphosphate hydrolases"/>
    <property type="match status" value="1"/>
</dbReference>
<dbReference type="Proteomes" id="UP000799092">
    <property type="component" value="Unassembled WGS sequence"/>
</dbReference>
<dbReference type="EMBL" id="WJNG01000002">
    <property type="protein sequence ID" value="MRH41575.1"/>
    <property type="molecule type" value="Genomic_DNA"/>
</dbReference>
<dbReference type="GO" id="GO:0016887">
    <property type="term" value="F:ATP hydrolysis activity"/>
    <property type="evidence" value="ECO:0007669"/>
    <property type="project" value="InterPro"/>
</dbReference>
<reference evidence="2" key="1">
    <citation type="submission" date="2019-11" db="EMBL/GenBank/DDBJ databases">
        <authorList>
            <person name="Li J."/>
        </authorList>
    </citation>
    <scope>NUCLEOTIDE SEQUENCE</scope>
    <source>
        <strain evidence="2">B6B</strain>
    </source>
</reference>
<evidence type="ECO:0000313" key="3">
    <source>
        <dbReference type="Proteomes" id="UP000799092"/>
    </source>
</evidence>
<protein>
    <submittedName>
        <fullName evidence="2">AAA domain-containing protein</fullName>
    </submittedName>
</protein>
<dbReference type="AlphaFoldDB" id="A0A6A8D747"/>
<evidence type="ECO:0000313" key="2">
    <source>
        <dbReference type="EMBL" id="MRH41575.1"/>
    </source>
</evidence>
<gene>
    <name evidence="2" type="ORF">GH741_02670</name>
</gene>
<organism evidence="2 3">
    <name type="scientific">Aquibacillus halophilus</name>
    <dbReference type="NCBI Taxonomy" id="930132"/>
    <lineage>
        <taxon>Bacteria</taxon>
        <taxon>Bacillati</taxon>
        <taxon>Bacillota</taxon>
        <taxon>Bacilli</taxon>
        <taxon>Bacillales</taxon>
        <taxon>Bacillaceae</taxon>
        <taxon>Aquibacillus</taxon>
    </lineage>
</organism>
<dbReference type="PANTHER" id="PTHR37291">
    <property type="entry name" value="5-METHYLCYTOSINE-SPECIFIC RESTRICTION ENZYME B"/>
    <property type="match status" value="1"/>
</dbReference>